<gene>
    <name evidence="2" type="ORF">D1781_13115</name>
</gene>
<keyword evidence="3" id="KW-1185">Reference proteome</keyword>
<dbReference type="InterPro" id="IPR001387">
    <property type="entry name" value="Cro/C1-type_HTH"/>
</dbReference>
<protein>
    <submittedName>
        <fullName evidence="2">XRE family transcriptional regulator</fullName>
    </submittedName>
</protein>
<evidence type="ECO:0000313" key="2">
    <source>
        <dbReference type="EMBL" id="RIX28373.1"/>
    </source>
</evidence>
<dbReference type="Proteomes" id="UP000265742">
    <property type="component" value="Unassembled WGS sequence"/>
</dbReference>
<proteinExistence type="predicted"/>
<evidence type="ECO:0000313" key="3">
    <source>
        <dbReference type="Proteomes" id="UP000265742"/>
    </source>
</evidence>
<dbReference type="PROSITE" id="PS50943">
    <property type="entry name" value="HTH_CROC1"/>
    <property type="match status" value="1"/>
</dbReference>
<dbReference type="GO" id="GO:0003677">
    <property type="term" value="F:DNA binding"/>
    <property type="evidence" value="ECO:0007669"/>
    <property type="project" value="InterPro"/>
</dbReference>
<sequence length="171" mass="17939">MTDDDDIARNREAQARLYGLPVGDLLRRYSDALGVTQGRLADLLGVSAPMLSQLANGRRVRFGNPVSVQRLQALHAAVLEVEAGRLAREGAIERVEANRAADVFTATAPAEPDPVEAVQRLFALAGAPEEHRAAAALLDPAHPGIARLLRAAGAGGAEDLRALLAAARAAD</sequence>
<comment type="caution">
    <text evidence="2">The sequence shown here is derived from an EMBL/GenBank/DDBJ whole genome shotgun (WGS) entry which is preliminary data.</text>
</comment>
<dbReference type="Pfam" id="PF13560">
    <property type="entry name" value="HTH_31"/>
    <property type="match status" value="1"/>
</dbReference>
<dbReference type="AlphaFoldDB" id="A0A3A1TVT4"/>
<dbReference type="SMART" id="SM00530">
    <property type="entry name" value="HTH_XRE"/>
    <property type="match status" value="1"/>
</dbReference>
<name>A0A3A1TVT4_9MICO</name>
<organism evidence="2 3">
    <name type="scientific">Amnibacterium setariae</name>
    <dbReference type="NCBI Taxonomy" id="2306585"/>
    <lineage>
        <taxon>Bacteria</taxon>
        <taxon>Bacillati</taxon>
        <taxon>Actinomycetota</taxon>
        <taxon>Actinomycetes</taxon>
        <taxon>Micrococcales</taxon>
        <taxon>Microbacteriaceae</taxon>
        <taxon>Amnibacterium</taxon>
    </lineage>
</organism>
<dbReference type="OrthoDB" id="3680625at2"/>
<dbReference type="RefSeq" id="WP_119482683.1">
    <property type="nucleotide sequence ID" value="NZ_QXTG01000002.1"/>
</dbReference>
<dbReference type="InterPro" id="IPR010982">
    <property type="entry name" value="Lambda_DNA-bd_dom_sf"/>
</dbReference>
<accession>A0A3A1TVT4</accession>
<dbReference type="EMBL" id="QXTG01000002">
    <property type="protein sequence ID" value="RIX28373.1"/>
    <property type="molecule type" value="Genomic_DNA"/>
</dbReference>
<reference evidence="3" key="1">
    <citation type="submission" date="2018-09" db="EMBL/GenBank/DDBJ databases">
        <authorList>
            <person name="Kim I."/>
        </authorList>
    </citation>
    <scope>NUCLEOTIDE SEQUENCE [LARGE SCALE GENOMIC DNA]</scope>
    <source>
        <strain evidence="3">DD4a</strain>
    </source>
</reference>
<dbReference type="CDD" id="cd00093">
    <property type="entry name" value="HTH_XRE"/>
    <property type="match status" value="1"/>
</dbReference>
<dbReference type="Gene3D" id="1.10.260.40">
    <property type="entry name" value="lambda repressor-like DNA-binding domains"/>
    <property type="match status" value="1"/>
</dbReference>
<dbReference type="SUPFAM" id="SSF47413">
    <property type="entry name" value="lambda repressor-like DNA-binding domains"/>
    <property type="match status" value="1"/>
</dbReference>
<feature type="domain" description="HTH cro/C1-type" evidence="1">
    <location>
        <begin position="26"/>
        <end position="86"/>
    </location>
</feature>
<evidence type="ECO:0000259" key="1">
    <source>
        <dbReference type="PROSITE" id="PS50943"/>
    </source>
</evidence>